<sequence length="122" mass="14193">MATMAGKERFRGNEFVPVVYEEKLDAWQATLNYILNNNDPIMYFNFFLKTQLENISNNHFEDAIKSYMAVMVYYELFDKLIIAMDALKESFRHSMVIEILWGSSGNGLGTSYKIRGTNLDRI</sequence>
<dbReference type="HOGENOM" id="CLU_2030727_0_0_1"/>
<dbReference type="EMBL" id="GL377594">
    <property type="protein sequence ID" value="EFJ22987.1"/>
    <property type="molecule type" value="Genomic_DNA"/>
</dbReference>
<evidence type="ECO:0000313" key="1">
    <source>
        <dbReference type="EMBL" id="EFJ22987.1"/>
    </source>
</evidence>
<name>D8RXW2_SELML</name>
<organism evidence="2">
    <name type="scientific">Selaginella moellendorffii</name>
    <name type="common">Spikemoss</name>
    <dbReference type="NCBI Taxonomy" id="88036"/>
    <lineage>
        <taxon>Eukaryota</taxon>
        <taxon>Viridiplantae</taxon>
        <taxon>Streptophyta</taxon>
        <taxon>Embryophyta</taxon>
        <taxon>Tracheophyta</taxon>
        <taxon>Lycopodiopsida</taxon>
        <taxon>Selaginellales</taxon>
        <taxon>Selaginellaceae</taxon>
        <taxon>Selaginella</taxon>
    </lineage>
</organism>
<dbReference type="AlphaFoldDB" id="D8RXW2"/>
<gene>
    <name evidence="1" type="ORF">SELMODRAFT_416041</name>
</gene>
<reference evidence="1 2" key="1">
    <citation type="journal article" date="2011" name="Science">
        <title>The Selaginella genome identifies genetic changes associated with the evolution of vascular plants.</title>
        <authorList>
            <person name="Banks J.A."/>
            <person name="Nishiyama T."/>
            <person name="Hasebe M."/>
            <person name="Bowman J.L."/>
            <person name="Gribskov M."/>
            <person name="dePamphilis C."/>
            <person name="Albert V.A."/>
            <person name="Aono N."/>
            <person name="Aoyama T."/>
            <person name="Ambrose B.A."/>
            <person name="Ashton N.W."/>
            <person name="Axtell M.J."/>
            <person name="Barker E."/>
            <person name="Barker M.S."/>
            <person name="Bennetzen J.L."/>
            <person name="Bonawitz N.D."/>
            <person name="Chapple C."/>
            <person name="Cheng C."/>
            <person name="Correa L.G."/>
            <person name="Dacre M."/>
            <person name="DeBarry J."/>
            <person name="Dreyer I."/>
            <person name="Elias M."/>
            <person name="Engstrom E.M."/>
            <person name="Estelle M."/>
            <person name="Feng L."/>
            <person name="Finet C."/>
            <person name="Floyd S.K."/>
            <person name="Frommer W.B."/>
            <person name="Fujita T."/>
            <person name="Gramzow L."/>
            <person name="Gutensohn M."/>
            <person name="Harholt J."/>
            <person name="Hattori M."/>
            <person name="Heyl A."/>
            <person name="Hirai T."/>
            <person name="Hiwatashi Y."/>
            <person name="Ishikawa M."/>
            <person name="Iwata M."/>
            <person name="Karol K.G."/>
            <person name="Koehler B."/>
            <person name="Kolukisaoglu U."/>
            <person name="Kubo M."/>
            <person name="Kurata T."/>
            <person name="Lalonde S."/>
            <person name="Li K."/>
            <person name="Li Y."/>
            <person name="Litt A."/>
            <person name="Lyons E."/>
            <person name="Manning G."/>
            <person name="Maruyama T."/>
            <person name="Michael T.P."/>
            <person name="Mikami K."/>
            <person name="Miyazaki S."/>
            <person name="Morinaga S."/>
            <person name="Murata T."/>
            <person name="Mueller-Roeber B."/>
            <person name="Nelson D.R."/>
            <person name="Obara M."/>
            <person name="Oguri Y."/>
            <person name="Olmstead R.G."/>
            <person name="Onodera N."/>
            <person name="Petersen B.L."/>
            <person name="Pils B."/>
            <person name="Prigge M."/>
            <person name="Rensing S.A."/>
            <person name="Riano-Pachon D.M."/>
            <person name="Roberts A.W."/>
            <person name="Sato Y."/>
            <person name="Scheller H.V."/>
            <person name="Schulz B."/>
            <person name="Schulz C."/>
            <person name="Shakirov E.V."/>
            <person name="Shibagaki N."/>
            <person name="Shinohara N."/>
            <person name="Shippen D.E."/>
            <person name="Soerensen I."/>
            <person name="Sotooka R."/>
            <person name="Sugimoto N."/>
            <person name="Sugita M."/>
            <person name="Sumikawa N."/>
            <person name="Tanurdzic M."/>
            <person name="Theissen G."/>
            <person name="Ulvskov P."/>
            <person name="Wakazuki S."/>
            <person name="Weng J.K."/>
            <person name="Willats W.W."/>
            <person name="Wipf D."/>
            <person name="Wolf P.G."/>
            <person name="Yang L."/>
            <person name="Zimmer A.D."/>
            <person name="Zhu Q."/>
            <person name="Mitros T."/>
            <person name="Hellsten U."/>
            <person name="Loque D."/>
            <person name="Otillar R."/>
            <person name="Salamov A."/>
            <person name="Schmutz J."/>
            <person name="Shapiro H."/>
            <person name="Lindquist E."/>
            <person name="Lucas S."/>
            <person name="Rokhsar D."/>
            <person name="Grigoriev I.V."/>
        </authorList>
    </citation>
    <scope>NUCLEOTIDE SEQUENCE [LARGE SCALE GENOMIC DNA]</scope>
</reference>
<evidence type="ECO:0000313" key="2">
    <source>
        <dbReference type="Proteomes" id="UP000001514"/>
    </source>
</evidence>
<proteinExistence type="predicted"/>
<dbReference type="InParanoid" id="D8RXW2"/>
<dbReference type="KEGG" id="smo:SELMODRAFT_416041"/>
<dbReference type="Proteomes" id="UP000001514">
    <property type="component" value="Unassembled WGS sequence"/>
</dbReference>
<protein>
    <submittedName>
        <fullName evidence="1">Uncharacterized protein</fullName>
    </submittedName>
</protein>
<accession>D8RXW2</accession>
<keyword evidence="2" id="KW-1185">Reference proteome</keyword>
<dbReference type="Gramene" id="EFJ22987">
    <property type="protein sequence ID" value="EFJ22987"/>
    <property type="gene ID" value="SELMODRAFT_416041"/>
</dbReference>